<dbReference type="AlphaFoldDB" id="A0A820TBM8"/>
<comment type="caution">
    <text evidence="2">The sequence shown here is derived from an EMBL/GenBank/DDBJ whole genome shotgun (WGS) entry which is preliminary data.</text>
</comment>
<feature type="region of interest" description="Disordered" evidence="1">
    <location>
        <begin position="1"/>
        <end position="33"/>
    </location>
</feature>
<accession>A0A820TBM8</accession>
<sequence>TFYSPKKTSPNRRRTASIPRRSSVDRQTKQTEQLEQKFDQLLKKKRDLETRLNRIPTRGLTNTDQQLYDVLEREIERVDQQIIGVKLDLRKSNTLRIH</sequence>
<evidence type="ECO:0000313" key="3">
    <source>
        <dbReference type="Proteomes" id="UP000663881"/>
    </source>
</evidence>
<reference evidence="2" key="1">
    <citation type="submission" date="2021-02" db="EMBL/GenBank/DDBJ databases">
        <authorList>
            <person name="Nowell W R."/>
        </authorList>
    </citation>
    <scope>NUCLEOTIDE SEQUENCE</scope>
</reference>
<dbReference type="Proteomes" id="UP000663881">
    <property type="component" value="Unassembled WGS sequence"/>
</dbReference>
<evidence type="ECO:0000256" key="1">
    <source>
        <dbReference type="SAM" id="MobiDB-lite"/>
    </source>
</evidence>
<feature type="non-terminal residue" evidence="2">
    <location>
        <position position="1"/>
    </location>
</feature>
<gene>
    <name evidence="2" type="ORF">OKA104_LOCUS54876</name>
</gene>
<evidence type="ECO:0000313" key="2">
    <source>
        <dbReference type="EMBL" id="CAF4464319.1"/>
    </source>
</evidence>
<name>A0A820TBM8_9BILA</name>
<protein>
    <submittedName>
        <fullName evidence="2">Uncharacterized protein</fullName>
    </submittedName>
</protein>
<proteinExistence type="predicted"/>
<dbReference type="EMBL" id="CAJOAY010037499">
    <property type="protein sequence ID" value="CAF4464319.1"/>
    <property type="molecule type" value="Genomic_DNA"/>
</dbReference>
<feature type="compositionally biased region" description="Basic and acidic residues" evidence="1">
    <location>
        <begin position="22"/>
        <end position="33"/>
    </location>
</feature>
<dbReference type="Gene3D" id="1.20.58.1160">
    <property type="match status" value="1"/>
</dbReference>
<organism evidence="2 3">
    <name type="scientific">Adineta steineri</name>
    <dbReference type="NCBI Taxonomy" id="433720"/>
    <lineage>
        <taxon>Eukaryota</taxon>
        <taxon>Metazoa</taxon>
        <taxon>Spiralia</taxon>
        <taxon>Gnathifera</taxon>
        <taxon>Rotifera</taxon>
        <taxon>Eurotatoria</taxon>
        <taxon>Bdelloidea</taxon>
        <taxon>Adinetida</taxon>
        <taxon>Adinetidae</taxon>
        <taxon>Adineta</taxon>
    </lineage>
</organism>